<feature type="transmembrane region" description="Helical" evidence="16">
    <location>
        <begin position="54"/>
        <end position="75"/>
    </location>
</feature>
<evidence type="ECO:0000256" key="1">
    <source>
        <dbReference type="ARBA" id="ARBA00004651"/>
    </source>
</evidence>
<comment type="subcellular location">
    <subcellularLocation>
        <location evidence="16">Cell inner membrane</location>
        <topology evidence="16">Multi-pass membrane protein</topology>
    </subcellularLocation>
    <subcellularLocation>
        <location evidence="1">Cell membrane</location>
        <topology evidence="1">Multi-pass membrane protein</topology>
    </subcellularLocation>
    <text evidence="16">Localizes to the division septum.</text>
</comment>
<evidence type="ECO:0000313" key="17">
    <source>
        <dbReference type="EMBL" id="ANO52185.1"/>
    </source>
</evidence>
<accession>A0A193LI43</accession>
<keyword evidence="4 16" id="KW-0132">Cell division</keyword>
<dbReference type="GO" id="GO:0032153">
    <property type="term" value="C:cell division site"/>
    <property type="evidence" value="ECO:0007669"/>
    <property type="project" value="UniProtKB-UniRule"/>
</dbReference>
<evidence type="ECO:0000256" key="13">
    <source>
        <dbReference type="ARBA" id="ARBA00023316"/>
    </source>
</evidence>
<evidence type="ECO:0000256" key="7">
    <source>
        <dbReference type="ARBA" id="ARBA00022692"/>
    </source>
</evidence>
<dbReference type="KEGG" id="woc:BA177_14165"/>
<gene>
    <name evidence="16" type="primary">ftsW</name>
    <name evidence="17" type="ORF">BA177_14165</name>
</gene>
<dbReference type="UniPathway" id="UPA00219"/>
<feature type="transmembrane region" description="Helical" evidence="16">
    <location>
        <begin position="278"/>
        <end position="298"/>
    </location>
</feature>
<dbReference type="AlphaFoldDB" id="A0A193LI43"/>
<comment type="catalytic activity">
    <reaction evidence="15 16">
        <text>[GlcNAc-(1-&gt;4)-Mur2Ac(oyl-L-Ala-gamma-D-Glu-L-Lys-D-Ala-D-Ala)](n)-di-trans,octa-cis-undecaprenyl diphosphate + beta-D-GlcNAc-(1-&gt;4)-Mur2Ac(oyl-L-Ala-gamma-D-Glu-L-Lys-D-Ala-D-Ala)-di-trans,octa-cis-undecaprenyl diphosphate = [GlcNAc-(1-&gt;4)-Mur2Ac(oyl-L-Ala-gamma-D-Glu-L-Lys-D-Ala-D-Ala)](n+1)-di-trans,octa-cis-undecaprenyl diphosphate + di-trans,octa-cis-undecaprenyl diphosphate + H(+)</text>
        <dbReference type="Rhea" id="RHEA:23708"/>
        <dbReference type="Rhea" id="RHEA-COMP:9602"/>
        <dbReference type="Rhea" id="RHEA-COMP:9603"/>
        <dbReference type="ChEBI" id="CHEBI:15378"/>
        <dbReference type="ChEBI" id="CHEBI:58405"/>
        <dbReference type="ChEBI" id="CHEBI:60033"/>
        <dbReference type="ChEBI" id="CHEBI:78435"/>
        <dbReference type="EC" id="2.4.99.28"/>
    </reaction>
</comment>
<comment type="pathway">
    <text evidence="2 16">Cell wall biogenesis; peptidoglycan biosynthesis.</text>
</comment>
<dbReference type="GO" id="GO:0043093">
    <property type="term" value="P:FtsZ-dependent cytokinesis"/>
    <property type="evidence" value="ECO:0007669"/>
    <property type="project" value="UniProtKB-UniRule"/>
</dbReference>
<evidence type="ECO:0000256" key="8">
    <source>
        <dbReference type="ARBA" id="ARBA00022960"/>
    </source>
</evidence>
<feature type="transmembrane region" description="Helical" evidence="16">
    <location>
        <begin position="349"/>
        <end position="366"/>
    </location>
</feature>
<evidence type="ECO:0000313" key="18">
    <source>
        <dbReference type="Proteomes" id="UP000092695"/>
    </source>
</evidence>
<feature type="transmembrane region" description="Helical" evidence="16">
    <location>
        <begin position="82"/>
        <end position="103"/>
    </location>
</feature>
<dbReference type="RefSeq" id="WP_068617272.1">
    <property type="nucleotide sequence ID" value="NZ_CP016268.1"/>
</dbReference>
<comment type="function">
    <text evidence="16">Peptidoglycan polymerase that is essential for cell division.</text>
</comment>
<evidence type="ECO:0000256" key="9">
    <source>
        <dbReference type="ARBA" id="ARBA00022984"/>
    </source>
</evidence>
<dbReference type="GO" id="GO:0015648">
    <property type="term" value="F:lipid-linked peptidoglycan transporter activity"/>
    <property type="evidence" value="ECO:0007669"/>
    <property type="project" value="TreeGrafter"/>
</dbReference>
<dbReference type="GO" id="GO:0008360">
    <property type="term" value="P:regulation of cell shape"/>
    <property type="evidence" value="ECO:0007669"/>
    <property type="project" value="UniProtKB-KW"/>
</dbReference>
<dbReference type="InterPro" id="IPR013437">
    <property type="entry name" value="FtsW"/>
</dbReference>
<feature type="transmembrane region" description="Helical" evidence="16">
    <location>
        <begin position="193"/>
        <end position="213"/>
    </location>
</feature>
<keyword evidence="12 16" id="KW-0131">Cell cycle</keyword>
<keyword evidence="5 16" id="KW-0328">Glycosyltransferase</keyword>
<name>A0A193LI43_9GAMM</name>
<dbReference type="GO" id="GO:0009252">
    <property type="term" value="P:peptidoglycan biosynthetic process"/>
    <property type="evidence" value="ECO:0007669"/>
    <property type="project" value="UniProtKB-UniRule"/>
</dbReference>
<keyword evidence="16" id="KW-0997">Cell inner membrane</keyword>
<dbReference type="EC" id="2.4.99.28" evidence="16"/>
<feature type="transmembrane region" description="Helical" evidence="16">
    <location>
        <begin position="170"/>
        <end position="186"/>
    </location>
</feature>
<keyword evidence="3 16" id="KW-1003">Cell membrane</keyword>
<dbReference type="Pfam" id="PF01098">
    <property type="entry name" value="FTSW_RODA_SPOVE"/>
    <property type="match status" value="1"/>
</dbReference>
<sequence length="392" mass="42332">MPFPARLRTPLTIDPVLLTLALTLLLGGMVILASASVSVSDATAGNPFYYLQRQALAAAIGGAAALVCLFIPLAAWRNLGPLLLLLAFVLLILVLVPGVGYTVNGSTRWVRVGFMNLQVSEPARLCLILYLAGYLVRRNKSLREGFVGFLRPMLLLSVACALLLSEPDFGAAIVLLATSLAMLFVAGARIRDFLVFFGAAVAAMAVLAVTSPYRLKRLTGFMDPWSDPFNSGFQLTQSLIAIGRGEWFGVGLGDGVQKLFYLPEAHTDFVFAVFAEEFGLLGSLLLIGLFLAFLWRVGRLAMRAADAERFFEAYIAVGIGTWLGLQAFINLGVNMGLLPTKGLTLPLISYGRSSLIVTMASIAILLRIHHELATDTGVSSNNRRRRAPRGKQ</sequence>
<proteinExistence type="inferred from homology"/>
<keyword evidence="18" id="KW-1185">Reference proteome</keyword>
<evidence type="ECO:0000256" key="10">
    <source>
        <dbReference type="ARBA" id="ARBA00022989"/>
    </source>
</evidence>
<dbReference type="GO" id="GO:0008955">
    <property type="term" value="F:peptidoglycan glycosyltransferase activity"/>
    <property type="evidence" value="ECO:0007669"/>
    <property type="project" value="UniProtKB-UniRule"/>
</dbReference>
<evidence type="ECO:0000256" key="4">
    <source>
        <dbReference type="ARBA" id="ARBA00022618"/>
    </source>
</evidence>
<reference evidence="17 18" key="1">
    <citation type="submission" date="2016-06" db="EMBL/GenBank/DDBJ databases">
        <title>Complete genome sequence of a deep-branching marine Gamma Proteobacterium Woeseia oceani type strain XK5.</title>
        <authorList>
            <person name="Mu D."/>
            <person name="Du Z."/>
        </authorList>
    </citation>
    <scope>NUCLEOTIDE SEQUENCE [LARGE SCALE GENOMIC DNA]</scope>
    <source>
        <strain evidence="17 18">XK5</strain>
    </source>
</reference>
<feature type="transmembrane region" description="Helical" evidence="16">
    <location>
        <begin position="148"/>
        <end position="164"/>
    </location>
</feature>
<keyword evidence="11 16" id="KW-0472">Membrane</keyword>
<evidence type="ECO:0000256" key="5">
    <source>
        <dbReference type="ARBA" id="ARBA00022676"/>
    </source>
</evidence>
<keyword evidence="13 16" id="KW-0961">Cell wall biogenesis/degradation</keyword>
<dbReference type="STRING" id="1548547.BA177_14165"/>
<evidence type="ECO:0000256" key="6">
    <source>
        <dbReference type="ARBA" id="ARBA00022679"/>
    </source>
</evidence>
<organism evidence="17 18">
    <name type="scientific">Woeseia oceani</name>
    <dbReference type="NCBI Taxonomy" id="1548547"/>
    <lineage>
        <taxon>Bacteria</taxon>
        <taxon>Pseudomonadati</taxon>
        <taxon>Pseudomonadota</taxon>
        <taxon>Gammaproteobacteria</taxon>
        <taxon>Woeseiales</taxon>
        <taxon>Woeseiaceae</taxon>
        <taxon>Woeseia</taxon>
    </lineage>
</organism>
<dbReference type="GO" id="GO:0005886">
    <property type="term" value="C:plasma membrane"/>
    <property type="evidence" value="ECO:0007669"/>
    <property type="project" value="UniProtKB-SubCell"/>
</dbReference>
<dbReference type="PANTHER" id="PTHR30474">
    <property type="entry name" value="CELL CYCLE PROTEIN"/>
    <property type="match status" value="1"/>
</dbReference>
<keyword evidence="6 16" id="KW-0808">Transferase</keyword>
<keyword evidence="10 16" id="KW-1133">Transmembrane helix</keyword>
<dbReference type="HAMAP" id="MF_00913">
    <property type="entry name" value="PGT_FtsW_proteobact"/>
    <property type="match status" value="1"/>
</dbReference>
<comment type="similarity">
    <text evidence="14 16">Belongs to the SEDS family. FtsW subfamily.</text>
</comment>
<evidence type="ECO:0000256" key="11">
    <source>
        <dbReference type="ARBA" id="ARBA00023136"/>
    </source>
</evidence>
<evidence type="ECO:0000256" key="16">
    <source>
        <dbReference type="HAMAP-Rule" id="MF_00913"/>
    </source>
</evidence>
<feature type="transmembrane region" description="Helical" evidence="16">
    <location>
        <begin position="310"/>
        <end position="329"/>
    </location>
</feature>
<dbReference type="PANTHER" id="PTHR30474:SF2">
    <property type="entry name" value="PEPTIDOGLYCAN GLYCOSYLTRANSFERASE FTSW-RELATED"/>
    <property type="match status" value="1"/>
</dbReference>
<dbReference type="GO" id="GO:0071555">
    <property type="term" value="P:cell wall organization"/>
    <property type="evidence" value="ECO:0007669"/>
    <property type="project" value="UniProtKB-KW"/>
</dbReference>
<evidence type="ECO:0000256" key="14">
    <source>
        <dbReference type="ARBA" id="ARBA00038053"/>
    </source>
</evidence>
<keyword evidence="7 16" id="KW-0812">Transmembrane</keyword>
<keyword evidence="9 16" id="KW-0573">Peptidoglycan synthesis</keyword>
<evidence type="ECO:0000256" key="3">
    <source>
        <dbReference type="ARBA" id="ARBA00022475"/>
    </source>
</evidence>
<keyword evidence="8 16" id="KW-0133">Cell shape</keyword>
<dbReference type="EMBL" id="CP016268">
    <property type="protein sequence ID" value="ANO52185.1"/>
    <property type="molecule type" value="Genomic_DNA"/>
</dbReference>
<dbReference type="InterPro" id="IPR001182">
    <property type="entry name" value="FtsW/RodA"/>
</dbReference>
<dbReference type="NCBIfam" id="TIGR02614">
    <property type="entry name" value="ftsW"/>
    <property type="match status" value="1"/>
</dbReference>
<protein>
    <recommendedName>
        <fullName evidence="16">Probable peptidoglycan glycosyltransferase FtsW</fullName>
        <shortName evidence="16">PGT</shortName>
        <ecNumber evidence="16">2.4.99.28</ecNumber>
    </recommendedName>
    <alternativeName>
        <fullName evidence="16">Cell division protein FtsW</fullName>
    </alternativeName>
    <alternativeName>
        <fullName evidence="16">Cell wall polymerase</fullName>
    </alternativeName>
    <alternativeName>
        <fullName evidence="16">Peptidoglycan polymerase</fullName>
        <shortName evidence="16">PG polymerase</shortName>
    </alternativeName>
</protein>
<dbReference type="Proteomes" id="UP000092695">
    <property type="component" value="Chromosome"/>
</dbReference>
<evidence type="ECO:0000256" key="15">
    <source>
        <dbReference type="ARBA" id="ARBA00049902"/>
    </source>
</evidence>
<evidence type="ECO:0000256" key="12">
    <source>
        <dbReference type="ARBA" id="ARBA00023306"/>
    </source>
</evidence>
<dbReference type="OrthoDB" id="9768187at2"/>
<evidence type="ECO:0000256" key="2">
    <source>
        <dbReference type="ARBA" id="ARBA00004752"/>
    </source>
</evidence>